<keyword evidence="5 6" id="KW-0472">Membrane</keyword>
<dbReference type="OrthoDB" id="7817736at2"/>
<dbReference type="Gene3D" id="3.40.50.300">
    <property type="entry name" value="P-loop containing nucleotide triphosphate hydrolases"/>
    <property type="match status" value="2"/>
</dbReference>
<dbReference type="GO" id="GO:0005886">
    <property type="term" value="C:plasma membrane"/>
    <property type="evidence" value="ECO:0007669"/>
    <property type="project" value="UniProtKB-SubCell"/>
</dbReference>
<reference evidence="8" key="2">
    <citation type="submission" date="2014-03" db="EMBL/GenBank/DDBJ databases">
        <title>Candidatus Competibacter-lineage genomes retrieved from metagenomes reveal functional metabolic diversity.</title>
        <authorList>
            <person name="McIlroy S.J."/>
            <person name="Albertsen M."/>
            <person name="Andresen E.K."/>
            <person name="Saunders A.M."/>
            <person name="Kristiansen R."/>
            <person name="Stokholm-Bjerregaard M."/>
            <person name="Nielsen K.L."/>
            <person name="Nielsen P.H."/>
        </authorList>
    </citation>
    <scope>NUCLEOTIDE SEQUENCE</scope>
    <source>
        <strain evidence="8">Run_A_D11</strain>
    </source>
</reference>
<comment type="caution">
    <text evidence="8">The sequence shown here is derived from an EMBL/GenBank/DDBJ whole genome shotgun (WGS) entry which is preliminary data.</text>
</comment>
<evidence type="ECO:0000256" key="4">
    <source>
        <dbReference type="ARBA" id="ARBA00022989"/>
    </source>
</evidence>
<sequence length="673" mass="74999">MANYPIEALLRPPVEWSTTVAALSMSGIVLLGHDRMLMTSKVAYGLAAILTALALVRFWQGLRVVRYHWGLSYNPPYWMPSKELDPDPEGLVLGRGFRWTALHTQRLWDATRAGNQRFLKGSRWTQAAAEAKEPFSGLPALHGVGLLEGQQRIVLPHAERQGHMFYVGTTGVGKTRAAELALIQDIRWGRPVICMDPKGDPDLFRCLYAEATHSKRPFYFFHLGYPDHSARYNPIGRFTRITEVATRIANQLPSQGNAEAFRQFAWLFTHIIARAVVTLGEKPDYRKTLQHMNNIEPLLVRYFEAWLDRCGPEGWRFLIDQNGSDKRTALPGHLKNRDPRALQLVQFYKAHDLYDPVADGLRRAFEYDKTFFDKISVAVQPLLEKLLSGRAGELINPNYADLEDPRPILEWSSVIRQRAVVYCGFDALTDSEVAAAVGQGMIADLVAYAGELYKHGLGENLAVAEAVPETCLHLDEFSELVRGPEIVQALNKGRGAGLRFSVYTQTLADIAAGLGSRDRAGQVVGNVSNTIVMLRVADLETAELLTQRLSQVEVNMLMLVSGATDSSDPDSPVHFTSNTQDRVSSQKAWLLEPGHLMQLLRGHAFVLMSGGQLFKVQFPQIADAPCRMPNDLNVIARDMERRYRPVAGVELRPEDSINHAALRSGNAGAIEVS</sequence>
<keyword evidence="4 6" id="KW-1133">Transmembrane helix</keyword>
<organism evidence="8 9">
    <name type="scientific">Candidatus Competibacter denitrificans Run_A_D11</name>
    <dbReference type="NCBI Taxonomy" id="1400863"/>
    <lineage>
        <taxon>Bacteria</taxon>
        <taxon>Pseudomonadati</taxon>
        <taxon>Pseudomonadota</taxon>
        <taxon>Gammaproteobacteria</taxon>
        <taxon>Candidatus Competibacteraceae</taxon>
        <taxon>Candidatus Competibacter</taxon>
    </lineage>
</organism>
<evidence type="ECO:0000256" key="2">
    <source>
        <dbReference type="ARBA" id="ARBA00022475"/>
    </source>
</evidence>
<evidence type="ECO:0000256" key="3">
    <source>
        <dbReference type="ARBA" id="ARBA00022692"/>
    </source>
</evidence>
<dbReference type="EMBL" id="CBTJ020000119">
    <property type="protein sequence ID" value="CDI04775.1"/>
    <property type="molecule type" value="Genomic_DNA"/>
</dbReference>
<dbReference type="PANTHER" id="PTHR37937">
    <property type="entry name" value="CONJUGATIVE TRANSFER: DNA TRANSPORT"/>
    <property type="match status" value="1"/>
</dbReference>
<keyword evidence="9" id="KW-1185">Reference proteome</keyword>
<dbReference type="InterPro" id="IPR022458">
    <property type="entry name" value="Conjugative_coupling_TraG/TraD"/>
</dbReference>
<evidence type="ECO:0000259" key="7">
    <source>
        <dbReference type="Pfam" id="PF12696"/>
    </source>
</evidence>
<dbReference type="RefSeq" id="WP_048677195.1">
    <property type="nucleotide sequence ID" value="NZ_CBTJ020000119.1"/>
</dbReference>
<dbReference type="InterPro" id="IPR027417">
    <property type="entry name" value="P-loop_NTPase"/>
</dbReference>
<gene>
    <name evidence="8" type="ORF">BN873_p70013</name>
</gene>
<dbReference type="NCBIfam" id="TIGR03743">
    <property type="entry name" value="SXT_TraD"/>
    <property type="match status" value="1"/>
</dbReference>
<dbReference type="InterPro" id="IPR032689">
    <property type="entry name" value="TraG-D_C"/>
</dbReference>
<keyword evidence="2" id="KW-1003">Cell membrane</keyword>
<dbReference type="InterPro" id="IPR051539">
    <property type="entry name" value="T4SS-coupling_protein"/>
</dbReference>
<feature type="domain" description="TraD/TraG TraM recognition site" evidence="7">
    <location>
        <begin position="472"/>
        <end position="599"/>
    </location>
</feature>
<reference evidence="8" key="1">
    <citation type="submission" date="2013-07" db="EMBL/GenBank/DDBJ databases">
        <authorList>
            <person name="McIlroy S."/>
        </authorList>
    </citation>
    <scope>NUCLEOTIDE SEQUENCE [LARGE SCALE GENOMIC DNA]</scope>
    <source>
        <strain evidence="8">Run_A_D11</strain>
    </source>
</reference>
<dbReference type="Pfam" id="PF12696">
    <property type="entry name" value="TraG-D_C"/>
    <property type="match status" value="1"/>
</dbReference>
<name>W6MDA7_9GAMM</name>
<dbReference type="PANTHER" id="PTHR37937:SF1">
    <property type="entry name" value="CONJUGATIVE TRANSFER: DNA TRANSPORT"/>
    <property type="match status" value="1"/>
</dbReference>
<accession>W6MDA7</accession>
<evidence type="ECO:0000256" key="5">
    <source>
        <dbReference type="ARBA" id="ARBA00023136"/>
    </source>
</evidence>
<dbReference type="AlphaFoldDB" id="W6MDA7"/>
<keyword evidence="3 6" id="KW-0812">Transmembrane</keyword>
<protein>
    <submittedName>
        <fullName evidence="8">Plasmid transfer protein</fullName>
    </submittedName>
</protein>
<dbReference type="SUPFAM" id="SSF52540">
    <property type="entry name" value="P-loop containing nucleoside triphosphate hydrolases"/>
    <property type="match status" value="1"/>
</dbReference>
<comment type="subcellular location">
    <subcellularLocation>
        <location evidence="1">Cell membrane</location>
        <topology evidence="1">Multi-pass membrane protein</topology>
    </subcellularLocation>
</comment>
<evidence type="ECO:0000313" key="9">
    <source>
        <dbReference type="Proteomes" id="UP000035760"/>
    </source>
</evidence>
<evidence type="ECO:0000256" key="6">
    <source>
        <dbReference type="SAM" id="Phobius"/>
    </source>
</evidence>
<evidence type="ECO:0000256" key="1">
    <source>
        <dbReference type="ARBA" id="ARBA00004651"/>
    </source>
</evidence>
<evidence type="ECO:0000313" key="8">
    <source>
        <dbReference type="EMBL" id="CDI04775.1"/>
    </source>
</evidence>
<proteinExistence type="predicted"/>
<dbReference type="Proteomes" id="UP000035760">
    <property type="component" value="Unassembled WGS sequence"/>
</dbReference>
<dbReference type="CDD" id="cd01127">
    <property type="entry name" value="TrwB_TraG_TraD_VirD4"/>
    <property type="match status" value="2"/>
</dbReference>
<feature type="transmembrane region" description="Helical" evidence="6">
    <location>
        <begin position="42"/>
        <end position="59"/>
    </location>
</feature>